<dbReference type="AlphaFoldDB" id="A0A8J8SGF7"/>
<accession>A0A8J8SGF7</accession>
<dbReference type="PANTHER" id="PTHR43549">
    <property type="entry name" value="MULTIDRUG RESISTANCE PROTEIN YPNP-RELATED"/>
    <property type="match status" value="1"/>
</dbReference>
<dbReference type="Proteomes" id="UP000683246">
    <property type="component" value="Chromosome"/>
</dbReference>
<gene>
    <name evidence="8" type="ORF">HZI73_09700</name>
</gene>
<evidence type="ECO:0000313" key="9">
    <source>
        <dbReference type="Proteomes" id="UP000683246"/>
    </source>
</evidence>
<feature type="transmembrane region" description="Helical" evidence="7">
    <location>
        <begin position="381"/>
        <end position="402"/>
    </location>
</feature>
<feature type="transmembrane region" description="Helical" evidence="7">
    <location>
        <begin position="315"/>
        <end position="338"/>
    </location>
</feature>
<evidence type="ECO:0000256" key="4">
    <source>
        <dbReference type="ARBA" id="ARBA00022692"/>
    </source>
</evidence>
<keyword evidence="4 7" id="KW-0812">Transmembrane</keyword>
<evidence type="ECO:0000256" key="2">
    <source>
        <dbReference type="ARBA" id="ARBA00022448"/>
    </source>
</evidence>
<feature type="transmembrane region" description="Helical" evidence="7">
    <location>
        <begin position="130"/>
        <end position="147"/>
    </location>
</feature>
<sequence length="441" mass="48884">MSKAIYQKRYKEYSNRVITTKVILSVAANADNIIAAAFISSVVLASLALLMPLVIFVIALATLFSSGLGSYIGYLLGKGHKDKANDFASYTVIIITIIGILLAIVTSVFASGFATLLGATGEYHQVATTYLRILGISFMPQIIAIVLDKLMLNDGAPKYTFYVNIISMIVNLGLNVLFVIVFSMGVSGLALATLISHIFHLGIDIHYFLHRAKVISFVLPKAHLRPFLEMIYNGSSDFLSVFTDAIMVYVVNQSILKFLPHNYLEAFAAVTLFTVYITKIYVGSQVGLQPITSQLFGGARYQELKEMLTYSLKRSLLYGVIMYVLLIPVVYFLLPYLMDDPTLVPVAFRMYVGVGIAFIGSCVGIQVILFYTAINRPLESLAIAALRTLVLIPVSSFMMIYLFRVDGIAIGFLLPEVIITSVFFTYFRRVDMAKYRLINHS</sequence>
<evidence type="ECO:0000256" key="5">
    <source>
        <dbReference type="ARBA" id="ARBA00022989"/>
    </source>
</evidence>
<feature type="transmembrane region" description="Helical" evidence="7">
    <location>
        <begin position="21"/>
        <end position="47"/>
    </location>
</feature>
<evidence type="ECO:0000256" key="6">
    <source>
        <dbReference type="ARBA" id="ARBA00023136"/>
    </source>
</evidence>
<dbReference type="GO" id="GO:0015297">
    <property type="term" value="F:antiporter activity"/>
    <property type="evidence" value="ECO:0007669"/>
    <property type="project" value="InterPro"/>
</dbReference>
<evidence type="ECO:0000256" key="7">
    <source>
        <dbReference type="SAM" id="Phobius"/>
    </source>
</evidence>
<comment type="subcellular location">
    <subcellularLocation>
        <location evidence="1">Cell membrane</location>
        <topology evidence="1">Multi-pass membrane protein</topology>
    </subcellularLocation>
</comment>
<feature type="transmembrane region" description="Helical" evidence="7">
    <location>
        <begin position="350"/>
        <end position="374"/>
    </location>
</feature>
<protein>
    <submittedName>
        <fullName evidence="8">Polysaccharide biosynthesis C-terminal domain-containing protein</fullName>
    </submittedName>
</protein>
<feature type="transmembrane region" description="Helical" evidence="7">
    <location>
        <begin position="408"/>
        <end position="427"/>
    </location>
</feature>
<keyword evidence="6 7" id="KW-0472">Membrane</keyword>
<dbReference type="RefSeq" id="WP_212698046.1">
    <property type="nucleotide sequence ID" value="NZ_CP058649.1"/>
</dbReference>
<feature type="transmembrane region" description="Helical" evidence="7">
    <location>
        <begin position="53"/>
        <end position="75"/>
    </location>
</feature>
<dbReference type="InterPro" id="IPR002528">
    <property type="entry name" value="MATE_fam"/>
</dbReference>
<evidence type="ECO:0000256" key="3">
    <source>
        <dbReference type="ARBA" id="ARBA00022475"/>
    </source>
</evidence>
<keyword evidence="3" id="KW-1003">Cell membrane</keyword>
<reference evidence="8" key="1">
    <citation type="submission" date="2020-07" db="EMBL/GenBank/DDBJ databases">
        <title>Vallitalea pronyensis genome.</title>
        <authorList>
            <person name="Postec A."/>
        </authorList>
    </citation>
    <scope>NUCLEOTIDE SEQUENCE</scope>
    <source>
        <strain evidence="8">FatNI3</strain>
    </source>
</reference>
<dbReference type="KEGG" id="vpy:HZI73_09700"/>
<organism evidence="8 9">
    <name type="scientific">Vallitalea pronyensis</name>
    <dbReference type="NCBI Taxonomy" id="1348613"/>
    <lineage>
        <taxon>Bacteria</taxon>
        <taxon>Bacillati</taxon>
        <taxon>Bacillota</taxon>
        <taxon>Clostridia</taxon>
        <taxon>Lachnospirales</taxon>
        <taxon>Vallitaleaceae</taxon>
        <taxon>Vallitalea</taxon>
    </lineage>
</organism>
<dbReference type="Pfam" id="PF01554">
    <property type="entry name" value="MatE"/>
    <property type="match status" value="2"/>
</dbReference>
<evidence type="ECO:0000313" key="8">
    <source>
        <dbReference type="EMBL" id="QUI22556.1"/>
    </source>
</evidence>
<evidence type="ECO:0000256" key="1">
    <source>
        <dbReference type="ARBA" id="ARBA00004651"/>
    </source>
</evidence>
<proteinExistence type="predicted"/>
<dbReference type="PANTHER" id="PTHR43549:SF2">
    <property type="entry name" value="MULTIDRUG RESISTANCE PROTEIN NORM-RELATED"/>
    <property type="match status" value="1"/>
</dbReference>
<dbReference type="EMBL" id="CP058649">
    <property type="protein sequence ID" value="QUI22556.1"/>
    <property type="molecule type" value="Genomic_DNA"/>
</dbReference>
<feature type="transmembrane region" description="Helical" evidence="7">
    <location>
        <begin position="188"/>
        <end position="209"/>
    </location>
</feature>
<feature type="transmembrane region" description="Helical" evidence="7">
    <location>
        <begin position="159"/>
        <end position="182"/>
    </location>
</feature>
<feature type="transmembrane region" description="Helical" evidence="7">
    <location>
        <begin position="87"/>
        <end position="110"/>
    </location>
</feature>
<dbReference type="GO" id="GO:0042910">
    <property type="term" value="F:xenobiotic transmembrane transporter activity"/>
    <property type="evidence" value="ECO:0007669"/>
    <property type="project" value="InterPro"/>
</dbReference>
<keyword evidence="5 7" id="KW-1133">Transmembrane helix</keyword>
<dbReference type="GO" id="GO:0005886">
    <property type="term" value="C:plasma membrane"/>
    <property type="evidence" value="ECO:0007669"/>
    <property type="project" value="UniProtKB-SubCell"/>
</dbReference>
<keyword evidence="2" id="KW-0813">Transport</keyword>
<dbReference type="InterPro" id="IPR052031">
    <property type="entry name" value="Membrane_Transporter-Flippase"/>
</dbReference>
<name>A0A8J8SGF7_9FIRM</name>
<keyword evidence="9" id="KW-1185">Reference proteome</keyword>